<dbReference type="EMBL" id="MSIF01000001">
    <property type="protein sequence ID" value="OLF14002.1"/>
    <property type="molecule type" value="Genomic_DNA"/>
</dbReference>
<dbReference type="Proteomes" id="UP000185696">
    <property type="component" value="Unassembled WGS sequence"/>
</dbReference>
<protein>
    <submittedName>
        <fullName evidence="1">Uncharacterized protein</fullName>
    </submittedName>
</protein>
<evidence type="ECO:0000313" key="1">
    <source>
        <dbReference type="EMBL" id="OLF14002.1"/>
    </source>
</evidence>
<dbReference type="AlphaFoldDB" id="A0A7Z1B1J5"/>
<proteinExistence type="predicted"/>
<accession>A0A7Z1B1J5</accession>
<organism evidence="1 2">
    <name type="scientific">Actinophytocola xinjiangensis</name>
    <dbReference type="NCBI Taxonomy" id="485602"/>
    <lineage>
        <taxon>Bacteria</taxon>
        <taxon>Bacillati</taxon>
        <taxon>Actinomycetota</taxon>
        <taxon>Actinomycetes</taxon>
        <taxon>Pseudonocardiales</taxon>
        <taxon>Pseudonocardiaceae</taxon>
    </lineage>
</organism>
<reference evidence="1 2" key="1">
    <citation type="submission" date="2016-12" db="EMBL/GenBank/DDBJ databases">
        <title>The draft genome sequence of Actinophytocola xinjiangensis.</title>
        <authorList>
            <person name="Wang W."/>
            <person name="Yuan L."/>
        </authorList>
    </citation>
    <scope>NUCLEOTIDE SEQUENCE [LARGE SCALE GENOMIC DNA]</scope>
    <source>
        <strain evidence="1 2">CGMCC 4.4663</strain>
    </source>
</reference>
<name>A0A7Z1B1J5_9PSEU</name>
<gene>
    <name evidence="1" type="ORF">BLA60_02150</name>
</gene>
<comment type="caution">
    <text evidence="1">The sequence shown here is derived from an EMBL/GenBank/DDBJ whole genome shotgun (WGS) entry which is preliminary data.</text>
</comment>
<dbReference type="RefSeq" id="WP_075130950.1">
    <property type="nucleotide sequence ID" value="NZ_MSIF01000001.1"/>
</dbReference>
<sequence>MAHPTTAARAYTGKAGDDDRIHLVDAPEHVLIDPAPYRTRCGERVFEVFNTPFTVTCQTCLATER</sequence>
<keyword evidence="2" id="KW-1185">Reference proteome</keyword>
<evidence type="ECO:0000313" key="2">
    <source>
        <dbReference type="Proteomes" id="UP000185696"/>
    </source>
</evidence>